<dbReference type="Pfam" id="PF19086">
    <property type="entry name" value="Terpene_syn_C_2"/>
    <property type="match status" value="1"/>
</dbReference>
<dbReference type="EMBL" id="WJQU01001745">
    <property type="protein sequence ID" value="KAJ6633761.1"/>
    <property type="molecule type" value="Genomic_DNA"/>
</dbReference>
<dbReference type="GO" id="GO:0010333">
    <property type="term" value="F:terpene synthase activity"/>
    <property type="evidence" value="ECO:0007669"/>
    <property type="project" value="InterPro"/>
</dbReference>
<sequence>MNCNKQKKKLEFDHRISDLTNVHLRGIKAPSVKFHPNWESLFQFIQQEIAEELGPNLELSKGISNFLFYVFPSLTYDIASSVLIYNMALFMLDEHLKEFPGEAKNMIQKIRNKSFTGNKNYDKLWRLSIKVCTEVMGENTFDQLLECLIHTWTKALEVHKLICSEVTLSDSKFIELRRVGSSVSHLFFLVLIGAKMQFATGLQSDPNYLGLNKHAAIHVTLVNDLYSLRKQIRDGSVKRNYVYVKMNNGNITAQQSVDEIIHEIDEADIMAHQHGENLKKTNDPNLCRYVDGIYDAMKGNHYWSTIG</sequence>
<dbReference type="PANTHER" id="PTHR35201">
    <property type="entry name" value="TERPENE SYNTHASE"/>
    <property type="match status" value="1"/>
</dbReference>
<protein>
    <recommendedName>
        <fullName evidence="2">Terpene synthase</fullName>
        <ecNumber evidence="2">4.2.3.-</ecNumber>
    </recommendedName>
</protein>
<accession>A0A9Q0MLY9</accession>
<comment type="similarity">
    <text evidence="1 2">Belongs to the terpene synthase family.</text>
</comment>
<keyword evidence="2" id="KW-0479">Metal-binding</keyword>
<dbReference type="OrthoDB" id="8300255at2759"/>
<evidence type="ECO:0000256" key="1">
    <source>
        <dbReference type="ARBA" id="ARBA00006333"/>
    </source>
</evidence>
<dbReference type="Gene3D" id="1.10.600.10">
    <property type="entry name" value="Farnesyl Diphosphate Synthase"/>
    <property type="match status" value="1"/>
</dbReference>
<comment type="caution">
    <text evidence="4">The sequence shown here is derived from an EMBL/GenBank/DDBJ whole genome shotgun (WGS) entry which is preliminary data.</text>
</comment>
<keyword evidence="2" id="KW-0456">Lyase</keyword>
<name>A0A9Q0MLY9_9DIPT</name>
<dbReference type="InterPro" id="IPR034686">
    <property type="entry name" value="Terpene_cyclase-like_2"/>
</dbReference>
<evidence type="ECO:0000313" key="5">
    <source>
        <dbReference type="Proteomes" id="UP001151699"/>
    </source>
</evidence>
<gene>
    <name evidence="4" type="ORF">Bhyg_16552</name>
</gene>
<comment type="cofactor">
    <cofactor evidence="2">
        <name>Mg(2+)</name>
        <dbReference type="ChEBI" id="CHEBI:18420"/>
    </cofactor>
</comment>
<keyword evidence="2" id="KW-0460">Magnesium</keyword>
<dbReference type="GO" id="GO:0046872">
    <property type="term" value="F:metal ion binding"/>
    <property type="evidence" value="ECO:0007669"/>
    <property type="project" value="UniProtKB-KW"/>
</dbReference>
<evidence type="ECO:0000256" key="2">
    <source>
        <dbReference type="RuleBase" id="RU366034"/>
    </source>
</evidence>
<dbReference type="SUPFAM" id="SSF48576">
    <property type="entry name" value="Terpenoid synthases"/>
    <property type="match status" value="1"/>
</dbReference>
<proteinExistence type="inferred from homology"/>
<organism evidence="4 5">
    <name type="scientific">Pseudolycoriella hygida</name>
    <dbReference type="NCBI Taxonomy" id="35572"/>
    <lineage>
        <taxon>Eukaryota</taxon>
        <taxon>Metazoa</taxon>
        <taxon>Ecdysozoa</taxon>
        <taxon>Arthropoda</taxon>
        <taxon>Hexapoda</taxon>
        <taxon>Insecta</taxon>
        <taxon>Pterygota</taxon>
        <taxon>Neoptera</taxon>
        <taxon>Endopterygota</taxon>
        <taxon>Diptera</taxon>
        <taxon>Nematocera</taxon>
        <taxon>Sciaroidea</taxon>
        <taxon>Sciaridae</taxon>
        <taxon>Pseudolycoriella</taxon>
    </lineage>
</organism>
<reference evidence="4" key="1">
    <citation type="submission" date="2022-07" db="EMBL/GenBank/DDBJ databases">
        <authorList>
            <person name="Trinca V."/>
            <person name="Uliana J.V.C."/>
            <person name="Torres T.T."/>
            <person name="Ward R.J."/>
            <person name="Monesi N."/>
        </authorList>
    </citation>
    <scope>NUCLEOTIDE SEQUENCE</scope>
    <source>
        <strain evidence="4">HSMRA1968</strain>
        <tissue evidence="4">Whole embryos</tissue>
    </source>
</reference>
<keyword evidence="5" id="KW-1185">Reference proteome</keyword>
<evidence type="ECO:0000256" key="3">
    <source>
        <dbReference type="SAM" id="Phobius"/>
    </source>
</evidence>
<dbReference type="AlphaFoldDB" id="A0A9Q0MLY9"/>
<keyword evidence="3" id="KW-0472">Membrane</keyword>
<dbReference type="GO" id="GO:0008299">
    <property type="term" value="P:isoprenoid biosynthetic process"/>
    <property type="evidence" value="ECO:0007669"/>
    <property type="project" value="UniProtKB-ARBA"/>
</dbReference>
<evidence type="ECO:0000313" key="4">
    <source>
        <dbReference type="EMBL" id="KAJ6633761.1"/>
    </source>
</evidence>
<dbReference type="Proteomes" id="UP001151699">
    <property type="component" value="Unassembled WGS sequence"/>
</dbReference>
<dbReference type="InterPro" id="IPR008949">
    <property type="entry name" value="Isoprenoid_synthase_dom_sf"/>
</dbReference>
<feature type="transmembrane region" description="Helical" evidence="3">
    <location>
        <begin position="66"/>
        <end position="92"/>
    </location>
</feature>
<keyword evidence="3" id="KW-1133">Transmembrane helix</keyword>
<dbReference type="PANTHER" id="PTHR35201:SF4">
    <property type="entry name" value="BETA-PINACENE SYNTHASE-RELATED"/>
    <property type="match status" value="1"/>
</dbReference>
<dbReference type="EC" id="4.2.3.-" evidence="2"/>
<keyword evidence="3" id="KW-0812">Transmembrane</keyword>